<reference evidence="1 2" key="1">
    <citation type="submission" date="2015-01" db="EMBL/GenBank/DDBJ databases">
        <title>Evolution of Trichinella species and genotypes.</title>
        <authorList>
            <person name="Korhonen P.K."/>
            <person name="Edoardo P."/>
            <person name="Giuseppe L.R."/>
            <person name="Gasser R.B."/>
        </authorList>
    </citation>
    <scope>NUCLEOTIDE SEQUENCE [LARGE SCALE GENOMIC DNA]</scope>
    <source>
        <strain evidence="1">ISS1029</strain>
    </source>
</reference>
<evidence type="ECO:0000313" key="1">
    <source>
        <dbReference type="EMBL" id="KRY63579.1"/>
    </source>
</evidence>
<evidence type="ECO:0000313" key="2">
    <source>
        <dbReference type="Proteomes" id="UP000055024"/>
    </source>
</evidence>
<name>A0A0V1DQ84_9BILA</name>
<keyword evidence="2" id="KW-1185">Reference proteome</keyword>
<gene>
    <name evidence="1" type="ORF">T11_3790</name>
</gene>
<protein>
    <submittedName>
        <fullName evidence="1">Uncharacterized protein</fullName>
    </submittedName>
</protein>
<dbReference type="Proteomes" id="UP000055024">
    <property type="component" value="Unassembled WGS sequence"/>
</dbReference>
<dbReference type="EMBL" id="JYDP01008487">
    <property type="protein sequence ID" value="KRY63579.1"/>
    <property type="molecule type" value="Genomic_DNA"/>
</dbReference>
<accession>A0A0V1DQ84</accession>
<proteinExistence type="predicted"/>
<dbReference type="AlphaFoldDB" id="A0A0V1DQ84"/>
<organism evidence="1 2">
    <name type="scientific">Trichinella zimbabwensis</name>
    <dbReference type="NCBI Taxonomy" id="268475"/>
    <lineage>
        <taxon>Eukaryota</taxon>
        <taxon>Metazoa</taxon>
        <taxon>Ecdysozoa</taxon>
        <taxon>Nematoda</taxon>
        <taxon>Enoplea</taxon>
        <taxon>Dorylaimia</taxon>
        <taxon>Trichinellida</taxon>
        <taxon>Trichinellidae</taxon>
        <taxon>Trichinella</taxon>
    </lineage>
</organism>
<comment type="caution">
    <text evidence="1">The sequence shown here is derived from an EMBL/GenBank/DDBJ whole genome shotgun (WGS) entry which is preliminary data.</text>
</comment>
<feature type="non-terminal residue" evidence="1">
    <location>
        <position position="33"/>
    </location>
</feature>
<sequence length="33" mass="3551">MLPGAVCPEQLRTVLVKPGAVLYPTTPPSFVRL</sequence>